<accession>A0ACB7TAZ9</accession>
<evidence type="ECO:0000313" key="1">
    <source>
        <dbReference type="EMBL" id="KAH6944248.1"/>
    </source>
</evidence>
<comment type="caution">
    <text evidence="1">The sequence shown here is derived from an EMBL/GenBank/DDBJ whole genome shotgun (WGS) entry which is preliminary data.</text>
</comment>
<dbReference type="Proteomes" id="UP000821845">
    <property type="component" value="Chromosome 1"/>
</dbReference>
<protein>
    <submittedName>
        <fullName evidence="1">Uncharacterized protein</fullName>
    </submittedName>
</protein>
<reference evidence="1" key="1">
    <citation type="submission" date="2020-05" db="EMBL/GenBank/DDBJ databases">
        <title>Large-scale comparative analyses of tick genomes elucidate their genetic diversity and vector capacities.</title>
        <authorList>
            <person name="Jia N."/>
            <person name="Wang J."/>
            <person name="Shi W."/>
            <person name="Du L."/>
            <person name="Sun Y."/>
            <person name="Zhan W."/>
            <person name="Jiang J."/>
            <person name="Wang Q."/>
            <person name="Zhang B."/>
            <person name="Ji P."/>
            <person name="Sakyi L.B."/>
            <person name="Cui X."/>
            <person name="Yuan T."/>
            <person name="Jiang B."/>
            <person name="Yang W."/>
            <person name="Lam T.T.-Y."/>
            <person name="Chang Q."/>
            <person name="Ding S."/>
            <person name="Wang X."/>
            <person name="Zhu J."/>
            <person name="Ruan X."/>
            <person name="Zhao L."/>
            <person name="Wei J."/>
            <person name="Que T."/>
            <person name="Du C."/>
            <person name="Cheng J."/>
            <person name="Dai P."/>
            <person name="Han X."/>
            <person name="Huang E."/>
            <person name="Gao Y."/>
            <person name="Liu J."/>
            <person name="Shao H."/>
            <person name="Ye R."/>
            <person name="Li L."/>
            <person name="Wei W."/>
            <person name="Wang X."/>
            <person name="Wang C."/>
            <person name="Yang T."/>
            <person name="Huo Q."/>
            <person name="Li W."/>
            <person name="Guo W."/>
            <person name="Chen H."/>
            <person name="Zhou L."/>
            <person name="Ni X."/>
            <person name="Tian J."/>
            <person name="Zhou Y."/>
            <person name="Sheng Y."/>
            <person name="Liu T."/>
            <person name="Pan Y."/>
            <person name="Xia L."/>
            <person name="Li J."/>
            <person name="Zhao F."/>
            <person name="Cao W."/>
        </authorList>
    </citation>
    <scope>NUCLEOTIDE SEQUENCE</scope>
    <source>
        <strain evidence="1">Hyas-2018</strain>
    </source>
</reference>
<evidence type="ECO:0000313" key="2">
    <source>
        <dbReference type="Proteomes" id="UP000821845"/>
    </source>
</evidence>
<keyword evidence="2" id="KW-1185">Reference proteome</keyword>
<sequence>MELISPRALYHGSVERSTSPEPKYRMVRTQSPSHITHTSHSRLPYVVVCTVGVIMVLVGVAVSTYKLQNGSTILQLFNRSISLLMNNSSAGQESSEAGAQAAKHLLKHEVRLGDSETTCSTDACLWIERYLRGKLNTSVNPCVDFYAYVCSSKWFAKGLDIRDRPYSERSTGMLMNDVEKFFRSYLKENEERYHKYPGVFLHQAISLLPKCQSEEKEDKNFTSLRSLLEEYNLGSWPYRKAPRGIDIVTISAFVDRDLSVFPFARVYLKKPFEDDRGYTVHLDKPSSTLERHQLAFVSESDENYTDKVTLALSLFEKRQGLSEQADGIVALEKKLASAMPFSKFTEFQDRMKRIGQLDRRGKWDWKQYLNIIFQDIEVFNNEKHVCVMHQDYLLKMASIVNETETITLLNYIGYRLVVHVSPLLAKPAGHLLRLSHDNYNEFVSDRLQACMHLLERVYKQGMRFFARMTFSKDNTTLLLKHYDYSMSNVEIQLKSTMADRLLSTSSWLDRSAIGIGVDKLENMRLAFLGSTEDINTVANYYNFNAQPLDPAHLVESFREVQAATMNIYWETKPPKDDLDARYDHSALIPGYEYFFGRNVLFIPHGNIAFANDISKNIDPVLYPLLLPNVLRGMFSAVDRRGATVDHNLAVANWWNTDELSKFSQIELCFQDQYYIELRELVGDNFDARMKLDQNIADNAVLAPLHDLYLNTLTSQGITLDKRKLDLDIGAVDMHKLFFISYALGLCDNPSNKLSMRKVKYERIPGRLRINIPLMNFAKFATAFNCPVNSPMNPARKCIVW</sequence>
<dbReference type="EMBL" id="CM023481">
    <property type="protein sequence ID" value="KAH6944248.1"/>
    <property type="molecule type" value="Genomic_DNA"/>
</dbReference>
<proteinExistence type="predicted"/>
<name>A0ACB7TAZ9_HYAAI</name>
<organism evidence="1 2">
    <name type="scientific">Hyalomma asiaticum</name>
    <name type="common">Tick</name>
    <dbReference type="NCBI Taxonomy" id="266040"/>
    <lineage>
        <taxon>Eukaryota</taxon>
        <taxon>Metazoa</taxon>
        <taxon>Ecdysozoa</taxon>
        <taxon>Arthropoda</taxon>
        <taxon>Chelicerata</taxon>
        <taxon>Arachnida</taxon>
        <taxon>Acari</taxon>
        <taxon>Parasitiformes</taxon>
        <taxon>Ixodida</taxon>
        <taxon>Ixodoidea</taxon>
        <taxon>Ixodidae</taxon>
        <taxon>Hyalomminae</taxon>
        <taxon>Hyalomma</taxon>
    </lineage>
</organism>
<gene>
    <name evidence="1" type="ORF">HPB50_002378</name>
</gene>